<dbReference type="InterPro" id="IPR001139">
    <property type="entry name" value="Glyco_hydro_30"/>
</dbReference>
<comment type="pathway">
    <text evidence="3">Sphingolipid metabolism.</text>
</comment>
<dbReference type="InterPro" id="IPR017853">
    <property type="entry name" value="GH"/>
</dbReference>
<dbReference type="GO" id="GO:0005774">
    <property type="term" value="C:vacuolar membrane"/>
    <property type="evidence" value="ECO:0007669"/>
    <property type="project" value="UniProtKB-ARBA"/>
</dbReference>
<keyword evidence="7 12" id="KW-0378">Hydrolase</keyword>
<dbReference type="GO" id="GO:0008202">
    <property type="term" value="P:steroid metabolic process"/>
    <property type="evidence" value="ECO:0007669"/>
    <property type="project" value="UniProtKB-ARBA"/>
</dbReference>
<dbReference type="OrthoDB" id="2160638at2759"/>
<dbReference type="FunFam" id="3.20.20.80:FF:000030">
    <property type="entry name" value="Lysosomal acid glucosylceramidase"/>
    <property type="match status" value="1"/>
</dbReference>
<dbReference type="GO" id="GO:0016758">
    <property type="term" value="F:hexosyltransferase activity"/>
    <property type="evidence" value="ECO:0007669"/>
    <property type="project" value="UniProtKB-ARBA"/>
</dbReference>
<dbReference type="GO" id="GO:0005764">
    <property type="term" value="C:lysosome"/>
    <property type="evidence" value="ECO:0007669"/>
    <property type="project" value="UniProtKB-ARBA"/>
</dbReference>
<dbReference type="Pfam" id="PF02055">
    <property type="entry name" value="Glyco_hydro_30"/>
    <property type="match status" value="1"/>
</dbReference>
<dbReference type="EC" id="3.2.1.45" evidence="5 12"/>
<dbReference type="PRINTS" id="PR00843">
    <property type="entry name" value="GLHYDRLASE30"/>
</dbReference>
<evidence type="ECO:0000256" key="1">
    <source>
        <dbReference type="ARBA" id="ARBA00001013"/>
    </source>
</evidence>
<dbReference type="GO" id="GO:0005102">
    <property type="term" value="F:signaling receptor binding"/>
    <property type="evidence" value="ECO:0007669"/>
    <property type="project" value="UniProtKB-ARBA"/>
</dbReference>
<evidence type="ECO:0000313" key="14">
    <source>
        <dbReference type="EMBL" id="OTF72692.1"/>
    </source>
</evidence>
<evidence type="ECO:0000256" key="7">
    <source>
        <dbReference type="ARBA" id="ARBA00022801"/>
    </source>
</evidence>
<keyword evidence="6" id="KW-0732">Signal</keyword>
<sequence length="475" mass="54665">FFILNLKVKPFDVQCNHRDYQYGSTVCVCNEHHCDTMGPLPKTAAGIVQVYETSRNGDRFRSNHFSFKSIQSKNDANIIQINLNHEKRYQKIIGFGGAFSDSSGLNMKKLSNKLQVRLMMDYFGSDGIEYSIGRIPIGGTDFSPRPYTYDDNPGDEMLSNFSLQIEDYQYKIPYIKMAQKFSSNGIRHFGSPWGPPAWMKTNNDISHGGYLKGEPGGKYYKLFAQYIVKFLQEYQKHNIPIWGITIVNEPIKGMIPEWKWNCLALNSSQQRDFIKLDLGPELYEHGFKREHLAVMIYDDQLPQMKSYAETIMDDEDAAKYVSGVAFHWYENRLKNADRNDIDELYHKYPGIFLLATEACELRKNDSHRVHLGSWDAFNNYADDIIEDLNHYSAGWIDWNLALDVDGGPSWAENQVEAPIMINTTGNEYYKQPTFYAMGHFSKFLTPGSIRIHFDMIDAKQSSSSSIKATVFERPD</sequence>
<dbReference type="GO" id="GO:0006914">
    <property type="term" value="P:autophagy"/>
    <property type="evidence" value="ECO:0007669"/>
    <property type="project" value="UniProtKB-ARBA"/>
</dbReference>
<dbReference type="GO" id="GO:0016241">
    <property type="term" value="P:regulation of macroautophagy"/>
    <property type="evidence" value="ECO:0007669"/>
    <property type="project" value="UniProtKB-ARBA"/>
</dbReference>
<dbReference type="GO" id="GO:0007040">
    <property type="term" value="P:lysosome organization"/>
    <property type="evidence" value="ECO:0007669"/>
    <property type="project" value="UniProtKB-ARBA"/>
</dbReference>
<dbReference type="SUPFAM" id="SSF51011">
    <property type="entry name" value="Glycosyl hydrolase domain"/>
    <property type="match status" value="1"/>
</dbReference>
<dbReference type="AlphaFoldDB" id="A0A1Y3AW29"/>
<organism evidence="14 15">
    <name type="scientific">Euroglyphus maynei</name>
    <name type="common">Mayne's house dust mite</name>
    <dbReference type="NCBI Taxonomy" id="6958"/>
    <lineage>
        <taxon>Eukaryota</taxon>
        <taxon>Metazoa</taxon>
        <taxon>Ecdysozoa</taxon>
        <taxon>Arthropoda</taxon>
        <taxon>Chelicerata</taxon>
        <taxon>Arachnida</taxon>
        <taxon>Acari</taxon>
        <taxon>Acariformes</taxon>
        <taxon>Sarcoptiformes</taxon>
        <taxon>Astigmata</taxon>
        <taxon>Psoroptidia</taxon>
        <taxon>Analgoidea</taxon>
        <taxon>Pyroglyphidae</taxon>
        <taxon>Pyroglyphinae</taxon>
        <taxon>Euroglyphus</taxon>
    </lineage>
</organism>
<evidence type="ECO:0000259" key="13">
    <source>
        <dbReference type="Pfam" id="PF02055"/>
    </source>
</evidence>
<proteinExistence type="inferred from homology"/>
<dbReference type="InterPro" id="IPR033453">
    <property type="entry name" value="Glyco_hydro_30_TIM-barrel"/>
</dbReference>
<dbReference type="Proteomes" id="UP000194236">
    <property type="component" value="Unassembled WGS sequence"/>
</dbReference>
<comment type="similarity">
    <text evidence="4 12">Belongs to the glycosyl hydrolase 30 family.</text>
</comment>
<accession>A0A1Y3AW29</accession>
<evidence type="ECO:0000256" key="4">
    <source>
        <dbReference type="ARBA" id="ARBA00005382"/>
    </source>
</evidence>
<dbReference type="GO" id="GO:0006680">
    <property type="term" value="P:glucosylceramide catabolic process"/>
    <property type="evidence" value="ECO:0007669"/>
    <property type="project" value="UniProtKB-ARBA"/>
</dbReference>
<dbReference type="EMBL" id="MUJZ01055050">
    <property type="protein sequence ID" value="OTF72692.1"/>
    <property type="molecule type" value="Genomic_DNA"/>
</dbReference>
<protein>
    <recommendedName>
        <fullName evidence="5 12">Glucosylceramidase</fullName>
        <ecNumber evidence="5 12">3.2.1.45</ecNumber>
    </recommendedName>
</protein>
<evidence type="ECO:0000256" key="5">
    <source>
        <dbReference type="ARBA" id="ARBA00012658"/>
    </source>
</evidence>
<dbReference type="GO" id="GO:0010605">
    <property type="term" value="P:negative regulation of macromolecule metabolic process"/>
    <property type="evidence" value="ECO:0007669"/>
    <property type="project" value="UniProtKB-ARBA"/>
</dbReference>
<keyword evidence="15" id="KW-1185">Reference proteome</keyword>
<feature type="non-terminal residue" evidence="14">
    <location>
        <position position="1"/>
    </location>
</feature>
<evidence type="ECO:0000256" key="8">
    <source>
        <dbReference type="ARBA" id="ARBA00022919"/>
    </source>
</evidence>
<comment type="catalytic activity">
    <reaction evidence="11">
        <text>an N-acyl-1-beta-D-glucosyl-15-methylhexadecasphing-4-enine + H2O = an N-acyl-15-methylhexadecasphing-4-enine + D-glucose</text>
        <dbReference type="Rhea" id="RHEA:34755"/>
        <dbReference type="ChEBI" id="CHEBI:4167"/>
        <dbReference type="ChEBI" id="CHEBI:15377"/>
        <dbReference type="ChEBI" id="CHEBI:70815"/>
        <dbReference type="ChEBI" id="CHEBI:70846"/>
    </reaction>
    <physiologicalReaction direction="left-to-right" evidence="11">
        <dbReference type="Rhea" id="RHEA:34756"/>
    </physiologicalReaction>
</comment>
<comment type="caution">
    <text evidence="14">The sequence shown here is derived from an EMBL/GenBank/DDBJ whole genome shotgun (WGS) entry which is preliminary data.</text>
</comment>
<reference evidence="14 15" key="1">
    <citation type="submission" date="2017-03" db="EMBL/GenBank/DDBJ databases">
        <title>Genome Survey of Euroglyphus maynei.</title>
        <authorList>
            <person name="Arlian L.G."/>
            <person name="Morgan M.S."/>
            <person name="Rider S.D."/>
        </authorList>
    </citation>
    <scope>NUCLEOTIDE SEQUENCE [LARGE SCALE GENOMIC DNA]</scope>
    <source>
        <strain evidence="14">Arlian Lab</strain>
        <tissue evidence="14">Whole body</tissue>
    </source>
</reference>
<name>A0A1Y3AW29_EURMA</name>
<feature type="domain" description="Glycosyl hydrolase family 30 TIM-barrel" evidence="13">
    <location>
        <begin position="92"/>
        <end position="444"/>
    </location>
</feature>
<evidence type="ECO:0000256" key="2">
    <source>
        <dbReference type="ARBA" id="ARBA00004760"/>
    </source>
</evidence>
<dbReference type="GO" id="GO:0030163">
    <property type="term" value="P:protein catabolic process"/>
    <property type="evidence" value="ECO:0007669"/>
    <property type="project" value="UniProtKB-ARBA"/>
</dbReference>
<comment type="catalytic activity">
    <reaction evidence="10">
        <text>a beta-D-glucosylceramide + H2O = an N-acyl-sphingoid base + D-glucose</text>
        <dbReference type="Rhea" id="RHEA:81447"/>
        <dbReference type="ChEBI" id="CHEBI:4167"/>
        <dbReference type="ChEBI" id="CHEBI:15377"/>
        <dbReference type="ChEBI" id="CHEBI:83264"/>
        <dbReference type="ChEBI" id="CHEBI:83273"/>
    </reaction>
    <physiologicalReaction direction="left-to-right" evidence="10">
        <dbReference type="Rhea" id="RHEA:81448"/>
    </physiologicalReaction>
</comment>
<evidence type="ECO:0000256" key="11">
    <source>
        <dbReference type="ARBA" id="ARBA00051345"/>
    </source>
</evidence>
<evidence type="ECO:0000256" key="9">
    <source>
        <dbReference type="ARBA" id="ARBA00023098"/>
    </source>
</evidence>
<keyword evidence="9 12" id="KW-0443">Lipid metabolism</keyword>
<dbReference type="GO" id="GO:0032006">
    <property type="term" value="P:regulation of TOR signaling"/>
    <property type="evidence" value="ECO:0007669"/>
    <property type="project" value="UniProtKB-ARBA"/>
</dbReference>
<dbReference type="GO" id="GO:0004348">
    <property type="term" value="F:glucosylceramidase activity"/>
    <property type="evidence" value="ECO:0007669"/>
    <property type="project" value="UniProtKB-EC"/>
</dbReference>
<dbReference type="GO" id="GO:0006066">
    <property type="term" value="P:alcohol metabolic process"/>
    <property type="evidence" value="ECO:0007669"/>
    <property type="project" value="UniProtKB-ARBA"/>
</dbReference>
<gene>
    <name evidence="14" type="ORF">BLA29_005190</name>
</gene>
<dbReference type="GO" id="GO:0051246">
    <property type="term" value="P:regulation of protein metabolic process"/>
    <property type="evidence" value="ECO:0007669"/>
    <property type="project" value="UniProtKB-ARBA"/>
</dbReference>
<dbReference type="GO" id="GO:0042391">
    <property type="term" value="P:regulation of membrane potential"/>
    <property type="evidence" value="ECO:0007669"/>
    <property type="project" value="UniProtKB-ARBA"/>
</dbReference>
<evidence type="ECO:0000256" key="3">
    <source>
        <dbReference type="ARBA" id="ARBA00004991"/>
    </source>
</evidence>
<comment type="catalytic activity">
    <reaction evidence="1">
        <text>a beta-D-glucosyl-(1&lt;-&gt;1')-N-acylsphing-4-enine + H2O = an N-acylsphing-4-enine + D-glucose</text>
        <dbReference type="Rhea" id="RHEA:13269"/>
        <dbReference type="ChEBI" id="CHEBI:4167"/>
        <dbReference type="ChEBI" id="CHEBI:15377"/>
        <dbReference type="ChEBI" id="CHEBI:22801"/>
        <dbReference type="ChEBI" id="CHEBI:52639"/>
        <dbReference type="EC" id="3.2.1.45"/>
    </reaction>
    <physiologicalReaction direction="left-to-right" evidence="1">
        <dbReference type="Rhea" id="RHEA:13270"/>
    </physiologicalReaction>
</comment>
<evidence type="ECO:0000256" key="10">
    <source>
        <dbReference type="ARBA" id="ARBA00050474"/>
    </source>
</evidence>
<keyword evidence="8 12" id="KW-0746">Sphingolipid metabolism</keyword>
<dbReference type="PANTHER" id="PTHR11069">
    <property type="entry name" value="GLUCOSYLCERAMIDASE"/>
    <property type="match status" value="1"/>
</dbReference>
<feature type="non-terminal residue" evidence="14">
    <location>
        <position position="475"/>
    </location>
</feature>
<dbReference type="Gene3D" id="3.20.20.80">
    <property type="entry name" value="Glycosidases"/>
    <property type="match status" value="1"/>
</dbReference>
<evidence type="ECO:0000313" key="15">
    <source>
        <dbReference type="Proteomes" id="UP000194236"/>
    </source>
</evidence>
<evidence type="ECO:0000256" key="12">
    <source>
        <dbReference type="RuleBase" id="RU361188"/>
    </source>
</evidence>
<comment type="pathway">
    <text evidence="2">Lipid metabolism; sphingolipid metabolism.</text>
</comment>
<dbReference type="PANTHER" id="PTHR11069:SF23">
    <property type="entry name" value="LYSOSOMAL ACID GLUCOSYLCERAMIDASE"/>
    <property type="match status" value="1"/>
</dbReference>
<keyword evidence="12" id="KW-0326">Glycosidase</keyword>
<evidence type="ECO:0000256" key="6">
    <source>
        <dbReference type="ARBA" id="ARBA00022729"/>
    </source>
</evidence>
<dbReference type="SUPFAM" id="SSF51445">
    <property type="entry name" value="(Trans)glycosidases"/>
    <property type="match status" value="1"/>
</dbReference>